<evidence type="ECO:0000256" key="2">
    <source>
        <dbReference type="ARBA" id="ARBA00006375"/>
    </source>
</evidence>
<dbReference type="STRING" id="6186.A0A183JXU4"/>
<comment type="catalytic activity">
    <reaction evidence="10">
        <text>FAD(in) = FAD(out)</text>
        <dbReference type="Rhea" id="RHEA:76535"/>
        <dbReference type="ChEBI" id="CHEBI:57692"/>
    </reaction>
</comment>
<keyword evidence="3 15" id="KW-0813">Transport</keyword>
<evidence type="ECO:0000256" key="5">
    <source>
        <dbReference type="ARBA" id="ARBA00022737"/>
    </source>
</evidence>
<dbReference type="InterPro" id="IPR018108">
    <property type="entry name" value="MCP_transmembrane"/>
</dbReference>
<organism evidence="19">
    <name type="scientific">Schistosoma curassoni</name>
    <dbReference type="NCBI Taxonomy" id="6186"/>
    <lineage>
        <taxon>Eukaryota</taxon>
        <taxon>Metazoa</taxon>
        <taxon>Spiralia</taxon>
        <taxon>Lophotrochozoa</taxon>
        <taxon>Platyhelminthes</taxon>
        <taxon>Trematoda</taxon>
        <taxon>Digenea</taxon>
        <taxon>Strigeidida</taxon>
        <taxon>Schistosomatoidea</taxon>
        <taxon>Schistosomatidae</taxon>
        <taxon>Schistosoma</taxon>
    </lineage>
</organism>
<feature type="transmembrane region" description="Helical" evidence="16">
    <location>
        <begin position="114"/>
        <end position="135"/>
    </location>
</feature>
<dbReference type="InterPro" id="IPR044712">
    <property type="entry name" value="SLC25A32-like"/>
</dbReference>
<dbReference type="GO" id="GO:0005743">
    <property type="term" value="C:mitochondrial inner membrane"/>
    <property type="evidence" value="ECO:0007669"/>
    <property type="project" value="UniProtKB-SubCell"/>
</dbReference>
<evidence type="ECO:0000256" key="7">
    <source>
        <dbReference type="ARBA" id="ARBA00022989"/>
    </source>
</evidence>
<dbReference type="AlphaFoldDB" id="A0A183JXU4"/>
<feature type="repeat" description="Solcar" evidence="14">
    <location>
        <begin position="109"/>
        <end position="210"/>
    </location>
</feature>
<dbReference type="Pfam" id="PF00153">
    <property type="entry name" value="Mito_carr"/>
    <property type="match status" value="3"/>
</dbReference>
<feature type="repeat" description="Solcar" evidence="14">
    <location>
        <begin position="224"/>
        <end position="308"/>
    </location>
</feature>
<dbReference type="PANTHER" id="PTHR45683">
    <property type="entry name" value="MITOCHONDRIAL NICOTINAMIDE ADENINE DINUCLEOTIDE TRANSPORTER 1-RELATED-RELATED"/>
    <property type="match status" value="1"/>
</dbReference>
<comment type="function">
    <text evidence="11">Facilitates flavin adenine dinucleotide (FAD) translocation across the mitochondrial inner membrane into the mitochondrial matrix where it acts as a redox cofactor to assist flavoenzyme activities in fundamental metabolic processes including fatty acid beta-oxidation, amino acid and choline metabolism as well as mitochondrial electron transportation. In particular, provides FAD to DLD dehydrogenase of the glycine cleavage system, part of mitochondrial one-carbon metabolic pathway involved in neural tube closure in early embryogenesis.</text>
</comment>
<evidence type="ECO:0000256" key="15">
    <source>
        <dbReference type="RuleBase" id="RU000488"/>
    </source>
</evidence>
<evidence type="ECO:0000256" key="10">
    <source>
        <dbReference type="ARBA" id="ARBA00050907"/>
    </source>
</evidence>
<keyword evidence="8" id="KW-0496">Mitochondrion</keyword>
<reference evidence="19" key="1">
    <citation type="submission" date="2016-06" db="UniProtKB">
        <authorList>
            <consortium name="WormBaseParasite"/>
        </authorList>
    </citation>
    <scope>IDENTIFICATION</scope>
</reference>
<evidence type="ECO:0000256" key="8">
    <source>
        <dbReference type="ARBA" id="ARBA00023128"/>
    </source>
</evidence>
<evidence type="ECO:0000256" key="16">
    <source>
        <dbReference type="SAM" id="Phobius"/>
    </source>
</evidence>
<evidence type="ECO:0000313" key="19">
    <source>
        <dbReference type="WBParaSite" id="SCUD_0000754201-mRNA-1"/>
    </source>
</evidence>
<dbReference type="EMBL" id="UZAK01032377">
    <property type="protein sequence ID" value="VDP26638.1"/>
    <property type="molecule type" value="Genomic_DNA"/>
</dbReference>
<dbReference type="InterPro" id="IPR002067">
    <property type="entry name" value="MCP"/>
</dbReference>
<dbReference type="OrthoDB" id="428293at2759"/>
<dbReference type="SUPFAM" id="SSF103506">
    <property type="entry name" value="Mitochondrial carrier"/>
    <property type="match status" value="1"/>
</dbReference>
<keyword evidence="4 14" id="KW-0812">Transmembrane</keyword>
<dbReference type="GO" id="GO:0015711">
    <property type="term" value="P:organic anion transport"/>
    <property type="evidence" value="ECO:0007669"/>
    <property type="project" value="UniProtKB-ARBA"/>
</dbReference>
<keyword evidence="7 16" id="KW-1133">Transmembrane helix</keyword>
<protein>
    <recommendedName>
        <fullName evidence="12">Solute carrier family 25 member 32</fullName>
    </recommendedName>
    <alternativeName>
        <fullName evidence="13">Mitochondrial FAD transporter</fullName>
    </alternativeName>
</protein>
<evidence type="ECO:0000256" key="14">
    <source>
        <dbReference type="PROSITE-ProRule" id="PRU00282"/>
    </source>
</evidence>
<evidence type="ECO:0000313" key="17">
    <source>
        <dbReference type="EMBL" id="VDP26638.1"/>
    </source>
</evidence>
<dbReference type="FunFam" id="1.50.40.10:FF:000025">
    <property type="entry name" value="mitochondrial folate transporter/carrier"/>
    <property type="match status" value="1"/>
</dbReference>
<feature type="repeat" description="Solcar" evidence="14">
    <location>
        <begin position="7"/>
        <end position="99"/>
    </location>
</feature>
<evidence type="ECO:0000313" key="18">
    <source>
        <dbReference type="Proteomes" id="UP000279833"/>
    </source>
</evidence>
<evidence type="ECO:0000256" key="3">
    <source>
        <dbReference type="ARBA" id="ARBA00022448"/>
    </source>
</evidence>
<evidence type="ECO:0000256" key="9">
    <source>
        <dbReference type="ARBA" id="ARBA00023136"/>
    </source>
</evidence>
<keyword evidence="9 14" id="KW-0472">Membrane</keyword>
<comment type="similarity">
    <text evidence="2 15">Belongs to the mitochondrial carrier (TC 2.A.29) family.</text>
</comment>
<comment type="subcellular location">
    <subcellularLocation>
        <location evidence="1">Mitochondrion inner membrane</location>
        <topology evidence="1">Multi-pass membrane protein</topology>
    </subcellularLocation>
</comment>
<evidence type="ECO:0000256" key="12">
    <source>
        <dbReference type="ARBA" id="ARBA00070508"/>
    </source>
</evidence>
<dbReference type="InterPro" id="IPR023395">
    <property type="entry name" value="MCP_dom_sf"/>
</dbReference>
<feature type="transmembrane region" description="Helical" evidence="16">
    <location>
        <begin position="12"/>
        <end position="30"/>
    </location>
</feature>
<keyword evidence="18" id="KW-1185">Reference proteome</keyword>
<sequence length="313" mass="35522">MTNFLDKTQWQHLVAGVTGGVVSVLVLHPLDLAKIRLQVNEGTGVIACRPKTTGTIQTLYEIVQCRGLRGLYLGFTPNAIGAGSSWGLYFFFYESLKRFAQRGDKTKSLTTNQYLTFAALSGVITLSIVNPIWVIKTRLCLQYEKVTKSFPKSQITNPSLVIHSQSTWHALHNLWIHEGFAGLYRGYVPGLFGVSHGAIQFMFYEHFKNSYNTRYRGRSVSEKLSAVEYLTFSSASKLIAAVITYPYQVIRSRMQDQHRKYDGVTDVIRQLWRGEGVHGFYKGLVPYVLRCTPACGITFLVYEYSLIIFDWIK</sequence>
<feature type="transmembrane region" description="Helical" evidence="16">
    <location>
        <begin position="71"/>
        <end position="93"/>
    </location>
</feature>
<evidence type="ECO:0000256" key="11">
    <source>
        <dbReference type="ARBA" id="ARBA00058619"/>
    </source>
</evidence>
<dbReference type="Proteomes" id="UP000279833">
    <property type="component" value="Unassembled WGS sequence"/>
</dbReference>
<dbReference type="Gene3D" id="1.50.40.10">
    <property type="entry name" value="Mitochondrial carrier domain"/>
    <property type="match status" value="2"/>
</dbReference>
<accession>A0A183JXU4</accession>
<gene>
    <name evidence="17" type="ORF">SCUD_LOCUS7542</name>
</gene>
<name>A0A183JXU4_9TREM</name>
<reference evidence="17 18" key="2">
    <citation type="submission" date="2018-11" db="EMBL/GenBank/DDBJ databases">
        <authorList>
            <consortium name="Pathogen Informatics"/>
        </authorList>
    </citation>
    <scope>NUCLEOTIDE SEQUENCE [LARGE SCALE GENOMIC DNA]</scope>
    <source>
        <strain evidence="17">Dakar</strain>
        <strain evidence="18">Dakar, Senegal</strain>
    </source>
</reference>
<keyword evidence="6" id="KW-0999">Mitochondrion inner membrane</keyword>
<keyword evidence="5" id="KW-0677">Repeat</keyword>
<evidence type="ECO:0000256" key="13">
    <source>
        <dbReference type="ARBA" id="ARBA00079992"/>
    </source>
</evidence>
<evidence type="ECO:0000256" key="4">
    <source>
        <dbReference type="ARBA" id="ARBA00022692"/>
    </source>
</evidence>
<proteinExistence type="inferred from homology"/>
<dbReference type="WBParaSite" id="SCUD_0000754201-mRNA-1">
    <property type="protein sequence ID" value="SCUD_0000754201-mRNA-1"/>
    <property type="gene ID" value="SCUD_0000754201"/>
</dbReference>
<evidence type="ECO:0000256" key="1">
    <source>
        <dbReference type="ARBA" id="ARBA00004448"/>
    </source>
</evidence>
<dbReference type="PRINTS" id="PR00926">
    <property type="entry name" value="MITOCARRIER"/>
</dbReference>
<dbReference type="PROSITE" id="PS50920">
    <property type="entry name" value="SOLCAR"/>
    <property type="match status" value="3"/>
</dbReference>
<dbReference type="GO" id="GO:0015215">
    <property type="term" value="F:nucleotide transmembrane transporter activity"/>
    <property type="evidence" value="ECO:0007669"/>
    <property type="project" value="UniProtKB-ARBA"/>
</dbReference>
<evidence type="ECO:0000256" key="6">
    <source>
        <dbReference type="ARBA" id="ARBA00022792"/>
    </source>
</evidence>